<proteinExistence type="inferred from homology"/>
<evidence type="ECO:0000256" key="4">
    <source>
        <dbReference type="ARBA" id="ARBA00023242"/>
    </source>
</evidence>
<comment type="similarity">
    <text evidence="2">Belongs to the NOP16 family.</text>
</comment>
<dbReference type="RefSeq" id="XP_001008640.1">
    <property type="nucleotide sequence ID" value="XM_001008640.1"/>
</dbReference>
<dbReference type="AlphaFoldDB" id="Q22TP3"/>
<gene>
    <name evidence="5" type="ORF">TTHERM_00162870</name>
</gene>
<evidence type="ECO:0000313" key="5">
    <source>
        <dbReference type="EMBL" id="EAR88395.1"/>
    </source>
</evidence>
<reference evidence="6" key="1">
    <citation type="journal article" date="2006" name="PLoS Biol.">
        <title>Macronuclear genome sequence of the ciliate Tetrahymena thermophila, a model eukaryote.</title>
        <authorList>
            <person name="Eisen J.A."/>
            <person name="Coyne R.S."/>
            <person name="Wu M."/>
            <person name="Wu D."/>
            <person name="Thiagarajan M."/>
            <person name="Wortman J.R."/>
            <person name="Badger J.H."/>
            <person name="Ren Q."/>
            <person name="Amedeo P."/>
            <person name="Jones K.M."/>
            <person name="Tallon L.J."/>
            <person name="Delcher A.L."/>
            <person name="Salzberg S.L."/>
            <person name="Silva J.C."/>
            <person name="Haas B.J."/>
            <person name="Majoros W.H."/>
            <person name="Farzad M."/>
            <person name="Carlton J.M."/>
            <person name="Smith R.K. Jr."/>
            <person name="Garg J."/>
            <person name="Pearlman R.E."/>
            <person name="Karrer K.M."/>
            <person name="Sun L."/>
            <person name="Manning G."/>
            <person name="Elde N.C."/>
            <person name="Turkewitz A.P."/>
            <person name="Asai D.J."/>
            <person name="Wilkes D.E."/>
            <person name="Wang Y."/>
            <person name="Cai H."/>
            <person name="Collins K."/>
            <person name="Stewart B.A."/>
            <person name="Lee S.R."/>
            <person name="Wilamowska K."/>
            <person name="Weinberg Z."/>
            <person name="Ruzzo W.L."/>
            <person name="Wloga D."/>
            <person name="Gaertig J."/>
            <person name="Frankel J."/>
            <person name="Tsao C.-C."/>
            <person name="Gorovsky M.A."/>
            <person name="Keeling P.J."/>
            <person name="Waller R.F."/>
            <person name="Patron N.J."/>
            <person name="Cherry J.M."/>
            <person name="Stover N.A."/>
            <person name="Krieger C.J."/>
            <person name="del Toro C."/>
            <person name="Ryder H.F."/>
            <person name="Williamson S.C."/>
            <person name="Barbeau R.A."/>
            <person name="Hamilton E.P."/>
            <person name="Orias E."/>
        </authorList>
    </citation>
    <scope>NUCLEOTIDE SEQUENCE [LARGE SCALE GENOMIC DNA]</scope>
    <source>
        <strain evidence="6">SB210</strain>
    </source>
</reference>
<evidence type="ECO:0000256" key="2">
    <source>
        <dbReference type="ARBA" id="ARBA00008479"/>
    </source>
</evidence>
<dbReference type="KEGG" id="tet:TTHERM_00162870"/>
<evidence type="ECO:0000256" key="3">
    <source>
        <dbReference type="ARBA" id="ARBA00015522"/>
    </source>
</evidence>
<name>Q22TP3_TETTS</name>
<organism evidence="5 6">
    <name type="scientific">Tetrahymena thermophila (strain SB210)</name>
    <dbReference type="NCBI Taxonomy" id="312017"/>
    <lineage>
        <taxon>Eukaryota</taxon>
        <taxon>Sar</taxon>
        <taxon>Alveolata</taxon>
        <taxon>Ciliophora</taxon>
        <taxon>Intramacronucleata</taxon>
        <taxon>Oligohymenophorea</taxon>
        <taxon>Hymenostomatida</taxon>
        <taxon>Tetrahymenina</taxon>
        <taxon>Tetrahymenidae</taxon>
        <taxon>Tetrahymena</taxon>
    </lineage>
</organism>
<dbReference type="PANTHER" id="PTHR13243">
    <property type="entry name" value="HSPC111 PROTEIN-RELATED"/>
    <property type="match status" value="1"/>
</dbReference>
<dbReference type="HOGENOM" id="CLU_1581540_0_0_1"/>
<dbReference type="Proteomes" id="UP000009168">
    <property type="component" value="Unassembled WGS sequence"/>
</dbReference>
<keyword evidence="6" id="KW-1185">Reference proteome</keyword>
<dbReference type="InParanoid" id="Q22TP3"/>
<dbReference type="GO" id="GO:0005730">
    <property type="term" value="C:nucleolus"/>
    <property type="evidence" value="ECO:0007669"/>
    <property type="project" value="UniProtKB-SubCell"/>
</dbReference>
<dbReference type="PANTHER" id="PTHR13243:SF1">
    <property type="entry name" value="NUCLEOLAR PROTEIN 16"/>
    <property type="match status" value="1"/>
</dbReference>
<dbReference type="GeneID" id="7828251"/>
<evidence type="ECO:0000313" key="6">
    <source>
        <dbReference type="Proteomes" id="UP000009168"/>
    </source>
</evidence>
<dbReference type="eggNOG" id="ENOG502ST5B">
    <property type="taxonomic scope" value="Eukaryota"/>
</dbReference>
<protein>
    <recommendedName>
        <fullName evidence="3">Nucleolar protein 16</fullName>
    </recommendedName>
</protein>
<comment type="subcellular location">
    <subcellularLocation>
        <location evidence="1">Nucleus</location>
        <location evidence="1">Nucleolus</location>
    </subcellularLocation>
</comment>
<keyword evidence="4" id="KW-0539">Nucleus</keyword>
<sequence>MKRKAIRRLNKSSNHIKTTNKKIRKLRNSTQVSNVQGWDKNKSQEENLKTLGIYKNINKRVTNIVDKNELIRLKKEGKLEPQFDQYISVDEEVNLDDIKAILEKNKLPEDKYAKQKPGRINIDEEWAIEKIVAKYKTNFSKAYVDHKVNTFMWTEDQLQKKYNAYIEKHGKCPKN</sequence>
<evidence type="ECO:0000256" key="1">
    <source>
        <dbReference type="ARBA" id="ARBA00004604"/>
    </source>
</evidence>
<dbReference type="OrthoDB" id="285729at2759"/>
<dbReference type="InterPro" id="IPR019002">
    <property type="entry name" value="Ribosome_biogenesis_Nop16"/>
</dbReference>
<accession>Q22TP3</accession>
<dbReference type="GO" id="GO:0042273">
    <property type="term" value="P:ribosomal large subunit biogenesis"/>
    <property type="evidence" value="ECO:0007669"/>
    <property type="project" value="TreeGrafter"/>
</dbReference>
<dbReference type="EMBL" id="GG662840">
    <property type="protein sequence ID" value="EAR88395.1"/>
    <property type="molecule type" value="Genomic_DNA"/>
</dbReference>
<dbReference type="Pfam" id="PF09420">
    <property type="entry name" value="Nop16"/>
    <property type="match status" value="1"/>
</dbReference>
<dbReference type="OMA" id="KCPKPQQ"/>